<dbReference type="OrthoDB" id="5297629at2"/>
<evidence type="ECO:0000259" key="1">
    <source>
        <dbReference type="Pfam" id="PF09345"/>
    </source>
</evidence>
<dbReference type="RefSeq" id="WP_057951855.1">
    <property type="nucleotide sequence ID" value="NZ_CP013118.1"/>
</dbReference>
<dbReference type="EMBL" id="CP013118">
    <property type="protein sequence ID" value="ALO14294.1"/>
    <property type="molecule type" value="Genomic_DNA"/>
</dbReference>
<feature type="domain" description="SiaC family regulatory phosphoprotein" evidence="1">
    <location>
        <begin position="6"/>
        <end position="123"/>
    </location>
</feature>
<gene>
    <name evidence="2" type="ORF">L21SP5_00622</name>
</gene>
<evidence type="ECO:0000313" key="3">
    <source>
        <dbReference type="Proteomes" id="UP000064893"/>
    </source>
</evidence>
<dbReference type="InterPro" id="IPR018530">
    <property type="entry name" value="SiaC"/>
</dbReference>
<reference evidence="2 3" key="1">
    <citation type="submission" date="2015-11" db="EMBL/GenBank/DDBJ databases">
        <title>Description and complete genome sequence of a novel strain predominating in hypersaline microbial mats and representing a new family of the Bacteriodetes phylum.</title>
        <authorList>
            <person name="Spring S."/>
            <person name="Bunk B."/>
            <person name="Sproer C."/>
            <person name="Klenk H.-P."/>
        </authorList>
    </citation>
    <scope>NUCLEOTIDE SEQUENCE [LARGE SCALE GENOMIC DNA]</scope>
    <source>
        <strain evidence="2 3">L21-Spi-D4</strain>
    </source>
</reference>
<name>A0A0S2HWA4_9BACT</name>
<protein>
    <recommendedName>
        <fullName evidence="1">SiaC family regulatory phosphoprotein domain-containing protein</fullName>
    </recommendedName>
</protein>
<dbReference type="AlphaFoldDB" id="A0A0S2HWA4"/>
<dbReference type="Pfam" id="PF09345">
    <property type="entry name" value="SiaC"/>
    <property type="match status" value="1"/>
</dbReference>
<keyword evidence="3" id="KW-1185">Reference proteome</keyword>
<dbReference type="Proteomes" id="UP000064893">
    <property type="component" value="Chromosome"/>
</dbReference>
<evidence type="ECO:0000313" key="2">
    <source>
        <dbReference type="EMBL" id="ALO14294.1"/>
    </source>
</evidence>
<accession>A0A0S2HWA4</accession>
<dbReference type="STRING" id="1307839.L21SP5_00622"/>
<dbReference type="KEGG" id="blq:L21SP5_00622"/>
<proteinExistence type="predicted"/>
<organism evidence="2 3">
    <name type="scientific">Salinivirga cyanobacteriivorans</name>
    <dbReference type="NCBI Taxonomy" id="1307839"/>
    <lineage>
        <taxon>Bacteria</taxon>
        <taxon>Pseudomonadati</taxon>
        <taxon>Bacteroidota</taxon>
        <taxon>Bacteroidia</taxon>
        <taxon>Bacteroidales</taxon>
        <taxon>Salinivirgaceae</taxon>
        <taxon>Salinivirga</taxon>
    </lineage>
</organism>
<sequence>MKPLTIKATRQSPEIYLDAEDGIMKFTGKSRPEDALLFYEPVITWIKQYANNPQPQTKVVFNLEYFNSSTTKVFKSFFECLCQIKEQAKALIIEWHYHEDDEDMQDVGEELASLYGLPFTFIAYNS</sequence>